<dbReference type="EMBL" id="NIBB01000062">
    <property type="protein sequence ID" value="PAB52102.1"/>
    <property type="molecule type" value="Genomic_DNA"/>
</dbReference>
<feature type="region of interest" description="Disordered" evidence="1">
    <location>
        <begin position="524"/>
        <end position="589"/>
    </location>
</feature>
<protein>
    <submittedName>
        <fullName evidence="2">Uncharacterized protein</fullName>
    </submittedName>
</protein>
<feature type="compositionally biased region" description="Basic and acidic residues" evidence="1">
    <location>
        <begin position="557"/>
        <end position="575"/>
    </location>
</feature>
<gene>
    <name evidence="2" type="ORF">A3P64_08435</name>
</gene>
<proteinExistence type="predicted"/>
<dbReference type="RefSeq" id="WP_257796424.1">
    <property type="nucleotide sequence ID" value="NZ_NIBA01000017.1"/>
</dbReference>
<evidence type="ECO:0000313" key="2">
    <source>
        <dbReference type="EMBL" id="PAB52102.1"/>
    </source>
</evidence>
<dbReference type="Proteomes" id="UP000216448">
    <property type="component" value="Unassembled WGS sequence"/>
</dbReference>
<organism evidence="2 3">
    <name type="scientific">Lactobacillus johnsonii</name>
    <dbReference type="NCBI Taxonomy" id="33959"/>
    <lineage>
        <taxon>Bacteria</taxon>
        <taxon>Bacillati</taxon>
        <taxon>Bacillota</taxon>
        <taxon>Bacilli</taxon>
        <taxon>Lactobacillales</taxon>
        <taxon>Lactobacillaceae</taxon>
        <taxon>Lactobacillus</taxon>
    </lineage>
</organism>
<dbReference type="AlphaFoldDB" id="A0AAX0PTV7"/>
<feature type="compositionally biased region" description="Polar residues" evidence="1">
    <location>
        <begin position="576"/>
        <end position="589"/>
    </location>
</feature>
<name>A0AAX0PTV7_LACJH</name>
<evidence type="ECO:0000256" key="1">
    <source>
        <dbReference type="SAM" id="MobiDB-lite"/>
    </source>
</evidence>
<comment type="caution">
    <text evidence="2">The sequence shown here is derived from an EMBL/GenBank/DDBJ whole genome shotgun (WGS) entry which is preliminary data.</text>
</comment>
<reference evidence="2 3" key="1">
    <citation type="submission" date="2017-05" db="EMBL/GenBank/DDBJ databases">
        <title>Lactobacillus johnsonii from commercial turkeys.</title>
        <authorList>
            <person name="Johnson T.J."/>
            <person name="Youmans B."/>
        </authorList>
    </citation>
    <scope>NUCLEOTIDE SEQUENCE [LARGE SCALE GENOMIC DNA]</scope>
    <source>
        <strain evidence="2 3">UMNLJ54</strain>
    </source>
</reference>
<feature type="compositionally biased region" description="Basic and acidic residues" evidence="1">
    <location>
        <begin position="524"/>
        <end position="546"/>
    </location>
</feature>
<evidence type="ECO:0000313" key="3">
    <source>
        <dbReference type="Proteomes" id="UP000216448"/>
    </source>
</evidence>
<accession>A0AAX0PTV7</accession>
<sequence length="589" mass="67528">MSDYEDSKGYVTDEALHKWIKDDELEVTDNINEALYIMRDGTMISGTDSETGIRGLDHMCAQDIISEGNTRNLYGSGNGVEKFWQALHAKTGLIRYAPETETALIGEGQELTDEQLKALSSADYKIENYTKLADEANWLNNEGKKNRDTVARPNITKEKEEFKHKLEQYPVIVNSKHDGEANIELLHFKDRLKDLHLNLAYGSDLPSDKYKDMKISENALYVTGKQLQKPFYLGEFLEEAKITMSSDSEALDYGELYAKQYGYGILSNKQIGSTTPVYAHEEFDEVPTDEDALDYALDYAKIYNSRTNTSRYTQDNNAERANIKSRSNTRSLITNEKHTEASLGQRQKNAIDNYYKNHKLPNGVDFVDLEKLSYNNEFRDNPWIAQDIADLINHVNTGSKYGVMFTEDNEVAIHNISKKELETISNLENYEFDPTYKTVAKDLAKVAPEAPDFSIDLGDPMFFDFNVIENDYYNPNVTDEKKVEQARVAEDQLNRVYAKKFLKENHFSTNKNNIAKMVRNIETDRKEAESNHKDTSAKAAYEKETKSLSNKSVKTKYQKDFGKKKDDEQKRETRKSSSQQLLQNTELDL</sequence>